<comment type="subcellular location">
    <subcellularLocation>
        <location evidence="1">Nucleus</location>
    </subcellularLocation>
</comment>
<dbReference type="GO" id="GO:0005634">
    <property type="term" value="C:nucleus"/>
    <property type="evidence" value="ECO:0007669"/>
    <property type="project" value="UniProtKB-SubCell"/>
</dbReference>
<dbReference type="PANTHER" id="PTHR12133:SF2">
    <property type="entry name" value="TRNA (ADENINE(58)-N(1))-METHYLTRANSFERASE CATALYTIC SUBUNIT TRMT61A"/>
    <property type="match status" value="1"/>
</dbReference>
<evidence type="ECO:0000259" key="10">
    <source>
        <dbReference type="Pfam" id="PF08704"/>
    </source>
</evidence>
<dbReference type="InterPro" id="IPR014816">
    <property type="entry name" value="tRNA_MeTrfase_Gcd14"/>
</dbReference>
<keyword evidence="3 8" id="KW-0489">Methyltransferase</keyword>
<feature type="binding site" evidence="9">
    <location>
        <position position="161"/>
    </location>
    <ligand>
        <name>S-adenosyl-L-methionine</name>
        <dbReference type="ChEBI" id="CHEBI:59789"/>
    </ligand>
</feature>
<evidence type="ECO:0000256" key="7">
    <source>
        <dbReference type="ARBA" id="ARBA00023242"/>
    </source>
</evidence>
<dbReference type="Gene3D" id="3.40.50.150">
    <property type="entry name" value="Vaccinia Virus protein VP39"/>
    <property type="match status" value="1"/>
</dbReference>
<dbReference type="PROSITE" id="PS51620">
    <property type="entry name" value="SAM_TRM61"/>
    <property type="match status" value="1"/>
</dbReference>
<reference evidence="11" key="1">
    <citation type="submission" date="2021-05" db="EMBL/GenBank/DDBJ databases">
        <title>A free-living protist that lacks canonical eukaryotic 1 DNA replication and segregation systems.</title>
        <authorList>
            <person name="Salas-Leiva D.E."/>
            <person name="Tromer E.C."/>
            <person name="Curtis B.A."/>
            <person name="Jerlstrom-Hultqvist J."/>
            <person name="Kolisko M."/>
            <person name="Yi Z."/>
            <person name="Salas-Leiva J.S."/>
            <person name="Gallot-Lavallee L."/>
            <person name="Kops G.J.P.L."/>
            <person name="Archibald J.M."/>
            <person name="Simpson A.G.B."/>
            <person name="Roger A.J."/>
        </authorList>
    </citation>
    <scope>NUCLEOTIDE SEQUENCE</scope>
    <source>
        <strain evidence="11">BICM</strain>
    </source>
</reference>
<evidence type="ECO:0000256" key="6">
    <source>
        <dbReference type="ARBA" id="ARBA00022694"/>
    </source>
</evidence>
<dbReference type="Gene3D" id="3.10.330.20">
    <property type="match status" value="1"/>
</dbReference>
<dbReference type="AlphaFoldDB" id="A0A8J6B353"/>
<dbReference type="Pfam" id="PF08704">
    <property type="entry name" value="GCD14"/>
    <property type="match status" value="1"/>
</dbReference>
<dbReference type="InterPro" id="IPR029063">
    <property type="entry name" value="SAM-dependent_MTases_sf"/>
</dbReference>
<dbReference type="Proteomes" id="UP000717585">
    <property type="component" value="Unassembled WGS sequence"/>
</dbReference>
<evidence type="ECO:0000256" key="8">
    <source>
        <dbReference type="PIRNR" id="PIRNR017269"/>
    </source>
</evidence>
<dbReference type="GO" id="GO:0030488">
    <property type="term" value="P:tRNA methylation"/>
    <property type="evidence" value="ECO:0007669"/>
    <property type="project" value="InterPro"/>
</dbReference>
<dbReference type="SUPFAM" id="SSF53335">
    <property type="entry name" value="S-adenosyl-L-methionine-dependent methyltransferases"/>
    <property type="match status" value="1"/>
</dbReference>
<evidence type="ECO:0000256" key="9">
    <source>
        <dbReference type="PIRSR" id="PIRSR017269-1"/>
    </source>
</evidence>
<keyword evidence="7" id="KW-0539">Nucleus</keyword>
<dbReference type="GO" id="GO:0160107">
    <property type="term" value="F:tRNA (adenine(58)-N1)-methyltransferase activity"/>
    <property type="evidence" value="ECO:0007669"/>
    <property type="project" value="UniProtKB-EC"/>
</dbReference>
<evidence type="ECO:0000313" key="11">
    <source>
        <dbReference type="EMBL" id="KAG9397335.1"/>
    </source>
</evidence>
<sequence length="357" mass="39705">MEGETIETIQFGDNVIIYEGVNRVFVHKIVEHERYDSKFGTFYNCDFVGKRYGQPIFDNKDRNHIYALKFNSLLWTLALEKRTQVLYLPDIAHIIAQLNIRAGDTVVEAGTGSGSLSHALAEAVGPTGRLVTFEFHEVRAAAAKEEFADHGLKNVTSLHRDVLTGFHVDDAAVVCDALFLDVPAPWSVIEHVAESLRPGKMFCSFSPCIEQVQRTVAAAAKAGFTDIVTHTVDVISYDRRSRPVFDIVTQTINQLQTGGKIVESRLAKRDDEESKAKAAEVAESRERAIAAMEQLIPVLPRGVTSQCIPMKEQQTHKGYLSFMRAPIPFEGVEIDVEVTTFMKGGKRKGRGRGRGKR</sequence>
<keyword evidence="6 8" id="KW-0819">tRNA processing</keyword>
<evidence type="ECO:0000256" key="4">
    <source>
        <dbReference type="ARBA" id="ARBA00022679"/>
    </source>
</evidence>
<dbReference type="GO" id="GO:0031515">
    <property type="term" value="C:tRNA (m1A) methyltransferase complex"/>
    <property type="evidence" value="ECO:0007669"/>
    <property type="project" value="UniProtKB-UniRule"/>
</dbReference>
<gene>
    <name evidence="11" type="ORF">J8273_1250</name>
</gene>
<organism evidence="11 12">
    <name type="scientific">Carpediemonas membranifera</name>
    <dbReference type="NCBI Taxonomy" id="201153"/>
    <lineage>
        <taxon>Eukaryota</taxon>
        <taxon>Metamonada</taxon>
        <taxon>Carpediemonas-like organisms</taxon>
        <taxon>Carpediemonas</taxon>
    </lineage>
</organism>
<comment type="catalytic activity">
    <reaction evidence="8">
        <text>adenosine(58) in tRNA + S-adenosyl-L-methionine = N(1)-methyladenosine(58) in tRNA + S-adenosyl-L-homocysteine + H(+)</text>
        <dbReference type="Rhea" id="RHEA:43152"/>
        <dbReference type="Rhea" id="RHEA-COMP:10365"/>
        <dbReference type="Rhea" id="RHEA-COMP:10366"/>
        <dbReference type="ChEBI" id="CHEBI:15378"/>
        <dbReference type="ChEBI" id="CHEBI:57856"/>
        <dbReference type="ChEBI" id="CHEBI:59789"/>
        <dbReference type="ChEBI" id="CHEBI:74411"/>
        <dbReference type="ChEBI" id="CHEBI:74491"/>
        <dbReference type="EC" id="2.1.1.220"/>
    </reaction>
</comment>
<feature type="binding site" evidence="9">
    <location>
        <position position="181"/>
    </location>
    <ligand>
        <name>S-adenosyl-L-methionine</name>
        <dbReference type="ChEBI" id="CHEBI:59789"/>
    </ligand>
</feature>
<dbReference type="EMBL" id="JAHDYR010000003">
    <property type="protein sequence ID" value="KAG9397335.1"/>
    <property type="molecule type" value="Genomic_DNA"/>
</dbReference>
<feature type="binding site" evidence="9">
    <location>
        <position position="134"/>
    </location>
    <ligand>
        <name>S-adenosyl-L-methionine</name>
        <dbReference type="ChEBI" id="CHEBI:59789"/>
    </ligand>
</feature>
<accession>A0A8J6B353</accession>
<comment type="caution">
    <text evidence="11">The sequence shown here is derived from an EMBL/GenBank/DDBJ whole genome shotgun (WGS) entry which is preliminary data.</text>
</comment>
<feature type="binding site" evidence="9">
    <location>
        <begin position="113"/>
        <end position="116"/>
    </location>
    <ligand>
        <name>S-adenosyl-L-methionine</name>
        <dbReference type="ChEBI" id="CHEBI:59789"/>
    </ligand>
</feature>
<keyword evidence="4 8" id="KW-0808">Transferase</keyword>
<keyword evidence="5 8" id="KW-0949">S-adenosyl-L-methionine</keyword>
<evidence type="ECO:0000256" key="3">
    <source>
        <dbReference type="ARBA" id="ARBA00022603"/>
    </source>
</evidence>
<dbReference type="EC" id="2.1.1.220" evidence="2 8"/>
<name>A0A8J6B353_9EUKA</name>
<dbReference type="OrthoDB" id="1925287at2759"/>
<evidence type="ECO:0000256" key="2">
    <source>
        <dbReference type="ARBA" id="ARBA00012796"/>
    </source>
</evidence>
<proteinExistence type="inferred from homology"/>
<protein>
    <recommendedName>
        <fullName evidence="2 8">tRNA (adenine(58)-N(1))-methyltransferase</fullName>
        <ecNumber evidence="2 8">2.1.1.220</ecNumber>
    </recommendedName>
</protein>
<dbReference type="PANTHER" id="PTHR12133">
    <property type="entry name" value="TRNA (ADENINE(58)-N(1))-METHYLTRANSFERASE"/>
    <property type="match status" value="1"/>
</dbReference>
<dbReference type="CDD" id="cd02440">
    <property type="entry name" value="AdoMet_MTases"/>
    <property type="match status" value="1"/>
</dbReference>
<dbReference type="InterPro" id="IPR049470">
    <property type="entry name" value="TRM61_C"/>
</dbReference>
<evidence type="ECO:0000313" key="12">
    <source>
        <dbReference type="Proteomes" id="UP000717585"/>
    </source>
</evidence>
<feature type="domain" description="tRNA (adenine(58)-N(1))-methyltransferase catalytic subunit TRM61 C-terminal" evidence="10">
    <location>
        <begin position="64"/>
        <end position="324"/>
    </location>
</feature>
<keyword evidence="12" id="KW-1185">Reference proteome</keyword>
<evidence type="ECO:0000256" key="5">
    <source>
        <dbReference type="ARBA" id="ARBA00022691"/>
    </source>
</evidence>
<comment type="similarity">
    <text evidence="8">Belongs to the class I-like SAM-binding methyltransferase superfamily. TRM61 family.</text>
</comment>
<dbReference type="PIRSF" id="PIRSF017269">
    <property type="entry name" value="GCD14"/>
    <property type="match status" value="1"/>
</dbReference>
<evidence type="ECO:0000256" key="1">
    <source>
        <dbReference type="ARBA" id="ARBA00004123"/>
    </source>
</evidence>